<keyword evidence="1 2" id="KW-0378">Hydrolase</keyword>
<dbReference type="InterPro" id="IPR014051">
    <property type="entry name" value="Phosphoesterase_HXTX"/>
</dbReference>
<dbReference type="Proteomes" id="UP000284763">
    <property type="component" value="Unassembled WGS sequence"/>
</dbReference>
<feature type="active site" description="Proton acceptor" evidence="2">
    <location>
        <position position="121"/>
    </location>
</feature>
<protein>
    <recommendedName>
        <fullName evidence="2">RNA 2',3'-cyclic phosphodiesterase</fullName>
        <shortName evidence="2">RNA 2',3'-CPDase</shortName>
        <ecNumber evidence="2">3.1.4.58</ecNumber>
    </recommendedName>
</protein>
<comment type="catalytic activity">
    <reaction evidence="2">
        <text>a 3'-end 2',3'-cyclophospho-ribonucleotide-RNA + H2O = a 3'-end 2'-phospho-ribonucleotide-RNA + H(+)</text>
        <dbReference type="Rhea" id="RHEA:11828"/>
        <dbReference type="Rhea" id="RHEA-COMP:10464"/>
        <dbReference type="Rhea" id="RHEA-COMP:17353"/>
        <dbReference type="ChEBI" id="CHEBI:15377"/>
        <dbReference type="ChEBI" id="CHEBI:15378"/>
        <dbReference type="ChEBI" id="CHEBI:83064"/>
        <dbReference type="ChEBI" id="CHEBI:173113"/>
        <dbReference type="EC" id="3.1.4.58"/>
    </reaction>
</comment>
<organism evidence="4 5">
    <name type="scientific">Methanosalsum natronophilum</name>
    <dbReference type="NCBI Taxonomy" id="768733"/>
    <lineage>
        <taxon>Archaea</taxon>
        <taxon>Methanobacteriati</taxon>
        <taxon>Methanobacteriota</taxon>
        <taxon>Stenosarchaea group</taxon>
        <taxon>Methanomicrobia</taxon>
        <taxon>Methanosarcinales</taxon>
        <taxon>Methanosarcinaceae</taxon>
        <taxon>Methanosalsum</taxon>
    </lineage>
</organism>
<dbReference type="EC" id="3.1.4.58" evidence="2"/>
<dbReference type="InterPro" id="IPR004175">
    <property type="entry name" value="RNA_CPDase"/>
</dbReference>
<evidence type="ECO:0000313" key="5">
    <source>
        <dbReference type="Proteomes" id="UP000284763"/>
    </source>
</evidence>
<dbReference type="SUPFAM" id="SSF55144">
    <property type="entry name" value="LigT-like"/>
    <property type="match status" value="1"/>
</dbReference>
<dbReference type="Pfam" id="PF02834">
    <property type="entry name" value="LigT_PEase"/>
    <property type="match status" value="2"/>
</dbReference>
<evidence type="ECO:0000256" key="2">
    <source>
        <dbReference type="HAMAP-Rule" id="MF_01940"/>
    </source>
</evidence>
<feature type="domain" description="Phosphoesterase HXTX" evidence="3">
    <location>
        <begin position="9"/>
        <end position="88"/>
    </location>
</feature>
<evidence type="ECO:0000313" key="4">
    <source>
        <dbReference type="EMBL" id="RQD80243.1"/>
    </source>
</evidence>
<comment type="function">
    <text evidence="2">Hydrolyzes RNA 2',3'-cyclic phosphodiester to an RNA 2'-phosphomonoester.</text>
</comment>
<reference evidence="4 5" key="1">
    <citation type="submission" date="2018-08" db="EMBL/GenBank/DDBJ databases">
        <title>The metabolism and importance of syntrophic acetate oxidation coupled to methane or sulfide production in haloalkaline environments.</title>
        <authorList>
            <person name="Timmers P.H.A."/>
            <person name="Vavourakis C.D."/>
            <person name="Sorokin D.Y."/>
            <person name="Sinninghe Damste J.S."/>
            <person name="Muyzer G."/>
            <person name="Stams A.J.M."/>
            <person name="Plugge C.M."/>
        </authorList>
    </citation>
    <scope>NUCLEOTIDE SEQUENCE [LARGE SCALE GENOMIC DNA]</scope>
    <source>
        <strain evidence="4">MSAO_Arc3</strain>
    </source>
</reference>
<name>A0A424YMM6_9EURY</name>
<feature type="short sequence motif" description="HXTX 1" evidence="2">
    <location>
        <begin position="39"/>
        <end position="42"/>
    </location>
</feature>
<feature type="short sequence motif" description="HXTX 2" evidence="2">
    <location>
        <begin position="121"/>
        <end position="124"/>
    </location>
</feature>
<feature type="domain" description="Phosphoesterase HXTX" evidence="3">
    <location>
        <begin position="95"/>
        <end position="172"/>
    </location>
</feature>
<dbReference type="PANTHER" id="PTHR35561:SF1">
    <property type="entry name" value="RNA 2',3'-CYCLIC PHOSPHODIESTERASE"/>
    <property type="match status" value="1"/>
</dbReference>
<dbReference type="HAMAP" id="MF_01940">
    <property type="entry name" value="RNA_CPDase"/>
    <property type="match status" value="1"/>
</dbReference>
<gene>
    <name evidence="4" type="primary">thpR</name>
    <name evidence="4" type="ORF">D5R95_08950</name>
</gene>
<proteinExistence type="inferred from homology"/>
<dbReference type="InterPro" id="IPR009097">
    <property type="entry name" value="Cyclic_Pdiesterase"/>
</dbReference>
<sequence length="181" mass="20658">MPRIFIAVDIPQLHQERIFEIQNKFSTFKLKQVKQSHLHITMKFLGEVKESTVQDVLESLSSLNMAGFDASIGQLGLFPKKSSPKVLWVGADGSFTELHDAIENSLNKITFPKDDKEFIPHITISRIKHLSKTEKKDFLSIYGKLKNIHIGNMRVNTVKLKKSILTPSGPIYETIHEFELQ</sequence>
<dbReference type="Gene3D" id="3.90.1140.10">
    <property type="entry name" value="Cyclic phosphodiesterase"/>
    <property type="match status" value="1"/>
</dbReference>
<dbReference type="PANTHER" id="PTHR35561">
    <property type="entry name" value="RNA 2',3'-CYCLIC PHOSPHODIESTERASE"/>
    <property type="match status" value="1"/>
</dbReference>
<dbReference type="GO" id="GO:0004113">
    <property type="term" value="F:2',3'-cyclic-nucleotide 3'-phosphodiesterase activity"/>
    <property type="evidence" value="ECO:0007669"/>
    <property type="project" value="InterPro"/>
</dbReference>
<comment type="similarity">
    <text evidence="2">Belongs to the 2H phosphoesterase superfamily. ThpR family.</text>
</comment>
<evidence type="ECO:0000259" key="3">
    <source>
        <dbReference type="Pfam" id="PF02834"/>
    </source>
</evidence>
<comment type="caution">
    <text evidence="4">The sequence shown here is derived from an EMBL/GenBank/DDBJ whole genome shotgun (WGS) entry which is preliminary data.</text>
</comment>
<evidence type="ECO:0000256" key="1">
    <source>
        <dbReference type="ARBA" id="ARBA00022801"/>
    </source>
</evidence>
<dbReference type="NCBIfam" id="TIGR02258">
    <property type="entry name" value="2_5_ligase"/>
    <property type="match status" value="1"/>
</dbReference>
<feature type="active site" description="Proton donor" evidence="2">
    <location>
        <position position="39"/>
    </location>
</feature>
<dbReference type="EMBL" id="QZAB01000572">
    <property type="protein sequence ID" value="RQD80243.1"/>
    <property type="molecule type" value="Genomic_DNA"/>
</dbReference>
<dbReference type="GO" id="GO:0008664">
    <property type="term" value="F:RNA 2',3'-cyclic 3'-phosphodiesterase activity"/>
    <property type="evidence" value="ECO:0007669"/>
    <property type="project" value="UniProtKB-EC"/>
</dbReference>
<dbReference type="AlphaFoldDB" id="A0A424YMM6"/>
<accession>A0A424YMM6</accession>